<dbReference type="GO" id="GO:0090090">
    <property type="term" value="P:negative regulation of canonical Wnt signaling pathway"/>
    <property type="evidence" value="ECO:0007669"/>
    <property type="project" value="InterPro"/>
</dbReference>
<evidence type="ECO:0000313" key="2">
    <source>
        <dbReference type="EMBL" id="CAD6186631.1"/>
    </source>
</evidence>
<dbReference type="GO" id="GO:0035869">
    <property type="term" value="C:ciliary transition zone"/>
    <property type="evidence" value="ECO:0007669"/>
    <property type="project" value="TreeGrafter"/>
</dbReference>
<dbReference type="PANTHER" id="PTHR31043:SF3">
    <property type="entry name" value="NEPHROCYSTIN-4"/>
    <property type="match status" value="1"/>
</dbReference>
<dbReference type="GO" id="GO:1904491">
    <property type="term" value="P:protein localization to ciliary transition zone"/>
    <property type="evidence" value="ECO:0007669"/>
    <property type="project" value="TreeGrafter"/>
</dbReference>
<dbReference type="Pfam" id="PF26190">
    <property type="entry name" value="Ig_NPHP4_1st"/>
    <property type="match status" value="1"/>
</dbReference>
<dbReference type="InterPro" id="IPR029775">
    <property type="entry name" value="NPHP4"/>
</dbReference>
<evidence type="ECO:0000313" key="3">
    <source>
        <dbReference type="Proteomes" id="UP000835052"/>
    </source>
</evidence>
<dbReference type="EMBL" id="CAJGYM010000005">
    <property type="protein sequence ID" value="CAD6186631.1"/>
    <property type="molecule type" value="Genomic_DNA"/>
</dbReference>
<dbReference type="GO" id="GO:0097546">
    <property type="term" value="C:ciliary base"/>
    <property type="evidence" value="ECO:0007669"/>
    <property type="project" value="TreeGrafter"/>
</dbReference>
<reference evidence="2" key="1">
    <citation type="submission" date="2020-10" db="EMBL/GenBank/DDBJ databases">
        <authorList>
            <person name="Kikuchi T."/>
        </authorList>
    </citation>
    <scope>NUCLEOTIDE SEQUENCE</scope>
    <source>
        <strain evidence="2">NKZ352</strain>
    </source>
</reference>
<proteinExistence type="predicted"/>
<gene>
    <name evidence="2" type="ORF">CAUJ_LOCUS2550</name>
</gene>
<feature type="domain" description="NPHP4 Ig-like" evidence="1">
    <location>
        <begin position="125"/>
        <end position="221"/>
    </location>
</feature>
<dbReference type="PANTHER" id="PTHR31043">
    <property type="entry name" value="NEPHROCYSTIN-4"/>
    <property type="match status" value="1"/>
</dbReference>
<organism evidence="2 3">
    <name type="scientific">Caenorhabditis auriculariae</name>
    <dbReference type="NCBI Taxonomy" id="2777116"/>
    <lineage>
        <taxon>Eukaryota</taxon>
        <taxon>Metazoa</taxon>
        <taxon>Ecdysozoa</taxon>
        <taxon>Nematoda</taxon>
        <taxon>Chromadorea</taxon>
        <taxon>Rhabditida</taxon>
        <taxon>Rhabditina</taxon>
        <taxon>Rhabditomorpha</taxon>
        <taxon>Rhabditoidea</taxon>
        <taxon>Rhabditidae</taxon>
        <taxon>Peloderinae</taxon>
        <taxon>Caenorhabditis</taxon>
    </lineage>
</organism>
<dbReference type="Proteomes" id="UP000835052">
    <property type="component" value="Unassembled WGS sequence"/>
</dbReference>
<evidence type="ECO:0000259" key="1">
    <source>
        <dbReference type="Pfam" id="PF26190"/>
    </source>
</evidence>
<dbReference type="InterPro" id="IPR058687">
    <property type="entry name" value="Ig_NPHP4_1st"/>
</dbReference>
<dbReference type="GO" id="GO:0036064">
    <property type="term" value="C:ciliary basal body"/>
    <property type="evidence" value="ECO:0007669"/>
    <property type="project" value="TreeGrafter"/>
</dbReference>
<protein>
    <recommendedName>
        <fullName evidence="1">NPHP4 Ig-like domain-containing protein</fullName>
    </recommendedName>
</protein>
<dbReference type="AlphaFoldDB" id="A0A8S1GUL9"/>
<accession>A0A8S1GUL9</accession>
<dbReference type="GO" id="GO:0097730">
    <property type="term" value="C:non-motile cilium"/>
    <property type="evidence" value="ECO:0007669"/>
    <property type="project" value="InterPro"/>
</dbReference>
<keyword evidence="3" id="KW-1185">Reference proteome</keyword>
<name>A0A8S1GUL9_9PELO</name>
<dbReference type="OrthoDB" id="313446at2759"/>
<sequence length="331" mass="38849">MVFSDSVRSRTTATVSRRLLKWQDEGPHSYRILAKPLSAVQDSSLQRFLAAQRLDVQQRYEEIFNEETNDRLRQWQNLKRQPLSLSQKSHEKFIFEEELEAFKKLRYESKATRLLETVFKGITVRHEIQPSLGEQVFFEFPLENTFAEPISCVIEMDDPALRVIFSVDEWEFNKKAHKLQTPMEKGMFRQVGNQIEVYLKPRETIFVPFLYNAFKNSNEHELFATKVIFRRWDSKEPFSILDLHVRNRSHCLQHSFVFVGEARTNFERAVQVPSLPGNRRVASVRCNDPSVKASHRNVGLHQILNVSAYSGDPGEQHTFLVFLYSDMYESR</sequence>
<comment type="caution">
    <text evidence="2">The sequence shown here is derived from an EMBL/GenBank/DDBJ whole genome shotgun (WGS) entry which is preliminary data.</text>
</comment>